<organism evidence="1 2">
    <name type="scientific">Populus alba x Populus x berolinensis</name>
    <dbReference type="NCBI Taxonomy" id="444605"/>
    <lineage>
        <taxon>Eukaryota</taxon>
        <taxon>Viridiplantae</taxon>
        <taxon>Streptophyta</taxon>
        <taxon>Embryophyta</taxon>
        <taxon>Tracheophyta</taxon>
        <taxon>Spermatophyta</taxon>
        <taxon>Magnoliopsida</taxon>
        <taxon>eudicotyledons</taxon>
        <taxon>Gunneridae</taxon>
        <taxon>Pentapetalae</taxon>
        <taxon>rosids</taxon>
        <taxon>fabids</taxon>
        <taxon>Malpighiales</taxon>
        <taxon>Salicaceae</taxon>
        <taxon>Saliceae</taxon>
        <taxon>Populus</taxon>
    </lineage>
</organism>
<protein>
    <submittedName>
        <fullName evidence="1">Uncharacterized protein</fullName>
    </submittedName>
</protein>
<reference evidence="1" key="1">
    <citation type="journal article" date="2023" name="Mol. Ecol. Resour.">
        <title>Chromosome-level genome assembly of a triploid poplar Populus alba 'Berolinensis'.</title>
        <authorList>
            <person name="Chen S."/>
            <person name="Yu Y."/>
            <person name="Wang X."/>
            <person name="Wang S."/>
            <person name="Zhang T."/>
            <person name="Zhou Y."/>
            <person name="He R."/>
            <person name="Meng N."/>
            <person name="Wang Y."/>
            <person name="Liu W."/>
            <person name="Liu Z."/>
            <person name="Liu J."/>
            <person name="Guo Q."/>
            <person name="Huang H."/>
            <person name="Sederoff R.R."/>
            <person name="Wang G."/>
            <person name="Qu G."/>
            <person name="Chen S."/>
        </authorList>
    </citation>
    <scope>NUCLEOTIDE SEQUENCE</scope>
    <source>
        <strain evidence="1">SC-2020</strain>
    </source>
</reference>
<keyword evidence="2" id="KW-1185">Reference proteome</keyword>
<evidence type="ECO:0000313" key="2">
    <source>
        <dbReference type="Proteomes" id="UP001164929"/>
    </source>
</evidence>
<proteinExistence type="predicted"/>
<dbReference type="AlphaFoldDB" id="A0AAD6W7Q1"/>
<sequence>MGISAVGSRRKMFCAIQKLGKGVFLMVFGELVDNGSKLARTLGYLRGNIKSDYKDSEKYQLSKLRRANAIHSVDKFRAL</sequence>
<name>A0AAD6W7Q1_9ROSI</name>
<comment type="caution">
    <text evidence="1">The sequence shown here is derived from an EMBL/GenBank/DDBJ whole genome shotgun (WGS) entry which is preliminary data.</text>
</comment>
<accession>A0AAD6W7Q1</accession>
<evidence type="ECO:0000313" key="1">
    <source>
        <dbReference type="EMBL" id="KAJ7002435.1"/>
    </source>
</evidence>
<dbReference type="EMBL" id="JAQIZT010000003">
    <property type="protein sequence ID" value="KAJ7002435.1"/>
    <property type="molecule type" value="Genomic_DNA"/>
</dbReference>
<gene>
    <name evidence="1" type="ORF">NC653_007798</name>
</gene>
<dbReference type="Proteomes" id="UP001164929">
    <property type="component" value="Chromosome 3"/>
</dbReference>